<evidence type="ECO:0000256" key="1">
    <source>
        <dbReference type="ARBA" id="ARBA00004123"/>
    </source>
</evidence>
<name>A0A151IHU3_9HYME</name>
<dbReference type="Proteomes" id="UP000078542">
    <property type="component" value="Unassembled WGS sequence"/>
</dbReference>
<keyword evidence="3" id="KW-0863">Zinc-finger</keyword>
<accession>A0A151IHU3</accession>
<evidence type="ECO:0000259" key="6">
    <source>
        <dbReference type="Pfam" id="PF05699"/>
    </source>
</evidence>
<keyword evidence="5" id="KW-0539">Nucleus</keyword>
<dbReference type="AlphaFoldDB" id="A0A151IHU3"/>
<evidence type="ECO:0000256" key="3">
    <source>
        <dbReference type="ARBA" id="ARBA00022771"/>
    </source>
</evidence>
<dbReference type="GO" id="GO:0005634">
    <property type="term" value="C:nucleus"/>
    <property type="evidence" value="ECO:0007669"/>
    <property type="project" value="UniProtKB-SubCell"/>
</dbReference>
<evidence type="ECO:0000256" key="5">
    <source>
        <dbReference type="ARBA" id="ARBA00023242"/>
    </source>
</evidence>
<evidence type="ECO:0000256" key="2">
    <source>
        <dbReference type="ARBA" id="ARBA00022723"/>
    </source>
</evidence>
<keyword evidence="8" id="KW-1185">Reference proteome</keyword>
<evidence type="ECO:0000313" key="7">
    <source>
        <dbReference type="EMBL" id="KYN02009.1"/>
    </source>
</evidence>
<dbReference type="Pfam" id="PF05699">
    <property type="entry name" value="Dimer_Tnp_hAT"/>
    <property type="match status" value="1"/>
</dbReference>
<protein>
    <submittedName>
        <fullName evidence="7">Zinc finger BED domain-containing protein 1</fullName>
    </submittedName>
</protein>
<dbReference type="InterPro" id="IPR052035">
    <property type="entry name" value="ZnF_BED_domain_contain"/>
</dbReference>
<dbReference type="PANTHER" id="PTHR46481">
    <property type="entry name" value="ZINC FINGER BED DOMAIN-CONTAINING PROTEIN 4"/>
    <property type="match status" value="1"/>
</dbReference>
<dbReference type="InterPro" id="IPR008906">
    <property type="entry name" value="HATC_C_dom"/>
</dbReference>
<keyword evidence="4" id="KW-0862">Zinc</keyword>
<dbReference type="SUPFAM" id="SSF53098">
    <property type="entry name" value="Ribonuclease H-like"/>
    <property type="match status" value="1"/>
</dbReference>
<dbReference type="PANTHER" id="PTHR46481:SF10">
    <property type="entry name" value="ZINC FINGER BED DOMAIN-CONTAINING PROTEIN 39"/>
    <property type="match status" value="1"/>
</dbReference>
<dbReference type="InterPro" id="IPR012337">
    <property type="entry name" value="RNaseH-like_sf"/>
</dbReference>
<reference evidence="7 8" key="1">
    <citation type="submission" date="2016-03" db="EMBL/GenBank/DDBJ databases">
        <title>Cyphomyrmex costatus WGS genome.</title>
        <authorList>
            <person name="Nygaard S."/>
            <person name="Hu H."/>
            <person name="Boomsma J."/>
            <person name="Zhang G."/>
        </authorList>
    </citation>
    <scope>NUCLEOTIDE SEQUENCE [LARGE SCALE GENOMIC DNA]</scope>
    <source>
        <strain evidence="7">MS0001</strain>
        <tissue evidence="7">Whole body</tissue>
    </source>
</reference>
<dbReference type="GO" id="GO:0046983">
    <property type="term" value="F:protein dimerization activity"/>
    <property type="evidence" value="ECO:0007669"/>
    <property type="project" value="InterPro"/>
</dbReference>
<dbReference type="EMBL" id="KQ977557">
    <property type="protein sequence ID" value="KYN02009.1"/>
    <property type="molecule type" value="Genomic_DNA"/>
</dbReference>
<evidence type="ECO:0000313" key="8">
    <source>
        <dbReference type="Proteomes" id="UP000078542"/>
    </source>
</evidence>
<keyword evidence="2" id="KW-0479">Metal-binding</keyword>
<comment type="subcellular location">
    <subcellularLocation>
        <location evidence="1">Nucleus</location>
    </subcellularLocation>
</comment>
<organism evidence="7 8">
    <name type="scientific">Cyphomyrmex costatus</name>
    <dbReference type="NCBI Taxonomy" id="456900"/>
    <lineage>
        <taxon>Eukaryota</taxon>
        <taxon>Metazoa</taxon>
        <taxon>Ecdysozoa</taxon>
        <taxon>Arthropoda</taxon>
        <taxon>Hexapoda</taxon>
        <taxon>Insecta</taxon>
        <taxon>Pterygota</taxon>
        <taxon>Neoptera</taxon>
        <taxon>Endopterygota</taxon>
        <taxon>Hymenoptera</taxon>
        <taxon>Apocrita</taxon>
        <taxon>Aculeata</taxon>
        <taxon>Formicoidea</taxon>
        <taxon>Formicidae</taxon>
        <taxon>Myrmicinae</taxon>
        <taxon>Cyphomyrmex</taxon>
    </lineage>
</organism>
<dbReference type="GO" id="GO:0008270">
    <property type="term" value="F:zinc ion binding"/>
    <property type="evidence" value="ECO:0007669"/>
    <property type="project" value="UniProtKB-KW"/>
</dbReference>
<feature type="domain" description="HAT C-terminal dimerisation" evidence="6">
    <location>
        <begin position="398"/>
        <end position="466"/>
    </location>
</feature>
<proteinExistence type="predicted"/>
<gene>
    <name evidence="7" type="ORF">ALC62_07186</name>
</gene>
<evidence type="ECO:0000256" key="4">
    <source>
        <dbReference type="ARBA" id="ARBA00022833"/>
    </source>
</evidence>
<sequence>MIVKDNMPLNSTDKPGLKYFMKTAIPLYNIPGRNKITSLIDVKYDYLSGVTKEKLRTALSITLTTDVWTETMNTIGYLGLTVHFPSDGKISSITIGVVELDERHTATYLGEMLLTTCTEWNIQLSKVSAVVTDNAANICRAVYDVFGKEKQLSCFAHTLNLVPNIVLEESSNVKGLIYKVKNIVTFFKQSVVAADELRKAQSTNVPLKLLQDVSTRWNSTFYMLEKFLILIESVSSSLIKLPKSPEMLTAFEVATLSEIMKILKPFELISKEVCGQKYVTCSKVIPMVNALLHELETLNPESDLGKNLKMKLINELQKRFHNIEFNPILSIATILDPRFKRLHFGKALACSDAIQRINQLLVKVPNPDSNENVVPNTDINKNKNYDIWISADLNLNVVDIETDSLEYWEKNRHCFPKLTEIAIKYLCIVATSVPCERIFSCAGNIMDQNRNRTLPERLSKLLFLNSLQFSEWQLIN</sequence>